<protein>
    <recommendedName>
        <fullName evidence="4">Lipoprotein</fullName>
    </recommendedName>
</protein>
<organism evidence="2 3">
    <name type="scientific">Bacteroides fragilis</name>
    <dbReference type="NCBI Taxonomy" id="817"/>
    <lineage>
        <taxon>Bacteria</taxon>
        <taxon>Pseudomonadati</taxon>
        <taxon>Bacteroidota</taxon>
        <taxon>Bacteroidia</taxon>
        <taxon>Bacteroidales</taxon>
        <taxon>Bacteroidaceae</taxon>
        <taxon>Bacteroides</taxon>
    </lineage>
</organism>
<reference evidence="2 3" key="1">
    <citation type="journal article" date="2016" name="PLoS ONE">
        <title>Genomic Diversity of Enterotoxigenic Strains of Bacteroides fragilis.</title>
        <authorList>
            <person name="Pierce J.V."/>
            <person name="Bernstein H.D."/>
        </authorList>
    </citation>
    <scope>NUCLEOTIDE SEQUENCE [LARGE SCALE GENOMIC DNA]</scope>
    <source>
        <strain evidence="2 3">20793-3</strain>
    </source>
</reference>
<proteinExistence type="predicted"/>
<feature type="chain" id="PRO_5032700336" description="Lipoprotein" evidence="1">
    <location>
        <begin position="23"/>
        <end position="341"/>
    </location>
</feature>
<keyword evidence="1" id="KW-0732">Signal</keyword>
<dbReference type="PROSITE" id="PS51257">
    <property type="entry name" value="PROKAR_LIPOPROTEIN"/>
    <property type="match status" value="1"/>
</dbReference>
<gene>
    <name evidence="2" type="ORF">AC094_29520</name>
</gene>
<evidence type="ECO:0000256" key="1">
    <source>
        <dbReference type="SAM" id="SignalP"/>
    </source>
</evidence>
<name>A0A853PTG5_BACFG</name>
<dbReference type="RefSeq" id="WP_032579500.1">
    <property type="nucleotide sequence ID" value="NZ_LIDT01000031.1"/>
</dbReference>
<feature type="signal peptide" evidence="1">
    <location>
        <begin position="1"/>
        <end position="22"/>
    </location>
</feature>
<evidence type="ECO:0008006" key="4">
    <source>
        <dbReference type="Google" id="ProtNLM"/>
    </source>
</evidence>
<evidence type="ECO:0000313" key="3">
    <source>
        <dbReference type="Proteomes" id="UP000093197"/>
    </source>
</evidence>
<dbReference type="EMBL" id="LIDT01000031">
    <property type="protein sequence ID" value="OCR29877.1"/>
    <property type="molecule type" value="Genomic_DNA"/>
</dbReference>
<comment type="caution">
    <text evidence="2">The sequence shown here is derived from an EMBL/GenBank/DDBJ whole genome shotgun (WGS) entry which is preliminary data.</text>
</comment>
<dbReference type="AlphaFoldDB" id="A0A853PTG5"/>
<dbReference type="Proteomes" id="UP000093197">
    <property type="component" value="Unassembled WGS sequence"/>
</dbReference>
<accession>A0A853PTG5</accession>
<evidence type="ECO:0000313" key="2">
    <source>
        <dbReference type="EMBL" id="OCR29877.1"/>
    </source>
</evidence>
<sequence length="341" mass="39678">MKKITNLLFVILLLLCSCSKDNDNTGDDNGGSNPLVPSLTGAITDNEVNFDNPKLKCTDCIIEFQPATRLATEERYASMRLQFNDNVEIIINSVADIRDVKETDKVYRFLKYCVKSEVFKASITVNLKNDDVIISSETFDAPADADWWSFASDDSYFTINLNLNGKEYKYSGTFKYEFPEDSVEEQIKFLVGKWKPIYYGGNDPDDEQLSWIYNVNQSNMKSIRVRKDDILEFKSDGTVYYWDNGTTDLSDDWFNGTYYIPNYNYEFNRVEATYTVKFKRVSADKTHNIYCIDYYLSSLKDDGYMESHTLEYMFLCTYKYENGILTLNDEASHKWFTFKRA</sequence>